<dbReference type="RefSeq" id="WP_338550611.1">
    <property type="nucleotide sequence ID" value="NZ_CP146069.1"/>
</dbReference>
<dbReference type="PANTHER" id="PTHR43434">
    <property type="entry name" value="PHOSPHOGLYCOLATE PHOSPHATASE"/>
    <property type="match status" value="1"/>
</dbReference>
<dbReference type="SUPFAM" id="SSF56784">
    <property type="entry name" value="HAD-like"/>
    <property type="match status" value="1"/>
</dbReference>
<name>A0ABZ2HQ74_9RHOB</name>
<dbReference type="InterPro" id="IPR023198">
    <property type="entry name" value="PGP-like_dom2"/>
</dbReference>
<dbReference type="InterPro" id="IPR041492">
    <property type="entry name" value="HAD_2"/>
</dbReference>
<proteinExistence type="inferred from homology"/>
<accession>A0ABZ2HQ74</accession>
<dbReference type="Gene3D" id="1.10.150.240">
    <property type="entry name" value="Putative phosphatase, domain 2"/>
    <property type="match status" value="1"/>
</dbReference>
<dbReference type="NCBIfam" id="TIGR01549">
    <property type="entry name" value="HAD-SF-IA-v1"/>
    <property type="match status" value="1"/>
</dbReference>
<dbReference type="InterPro" id="IPR036412">
    <property type="entry name" value="HAD-like_sf"/>
</dbReference>
<dbReference type="InterPro" id="IPR006439">
    <property type="entry name" value="HAD-SF_hydro_IA"/>
</dbReference>
<evidence type="ECO:0000256" key="3">
    <source>
        <dbReference type="ARBA" id="ARBA00006171"/>
    </source>
</evidence>
<gene>
    <name evidence="5" type="ORF">RZ517_06295</name>
</gene>
<sequence length="235" mass="24822">MVSNVSRKVDGLLFDKDGTLFDFHTTWSSWAGHIIDSLSEGDAALRVRLADAMHYDLDQGQFAPTSPIIAGTNREAAECVAKAITDRSVEELEDYLMRTSSTAPQAETVPLAPFLTSLAENGVSLGVMTNDTEYGARAHLGSAGVTDHFDFIAGFDSGFGAKPSPDPCLAFARALELDPARVAMVGDSTHDLLAGRAAGMQTIGVLTGTALEADLAPFADVVFPDIGHIPAWLPA</sequence>
<evidence type="ECO:0000313" key="6">
    <source>
        <dbReference type="Proteomes" id="UP001364156"/>
    </source>
</evidence>
<reference evidence="5 6" key="1">
    <citation type="submission" date="2023-10" db="EMBL/GenBank/DDBJ databases">
        <title>Roseovarius strain S88 nov., isolated from a marine algae.</title>
        <authorList>
            <person name="Lee M.W."/>
            <person name="Lee J.K."/>
            <person name="Kim J.M."/>
            <person name="Choi D.G."/>
            <person name="Baek J.H."/>
            <person name="Bayburt H."/>
            <person name="Jung J.J."/>
            <person name="Han D.M."/>
            <person name="Jeon C.O."/>
        </authorList>
    </citation>
    <scope>NUCLEOTIDE SEQUENCE [LARGE SCALE GENOMIC DNA]</scope>
    <source>
        <strain evidence="5 6">S88</strain>
    </source>
</reference>
<dbReference type="InterPro" id="IPR050155">
    <property type="entry name" value="HAD-like_hydrolase_sf"/>
</dbReference>
<comment type="catalytic activity">
    <reaction evidence="1">
        <text>2-phosphoglycolate + H2O = glycolate + phosphate</text>
        <dbReference type="Rhea" id="RHEA:14369"/>
        <dbReference type="ChEBI" id="CHEBI:15377"/>
        <dbReference type="ChEBI" id="CHEBI:29805"/>
        <dbReference type="ChEBI" id="CHEBI:43474"/>
        <dbReference type="ChEBI" id="CHEBI:58033"/>
        <dbReference type="EC" id="3.1.3.18"/>
    </reaction>
</comment>
<dbReference type="PANTHER" id="PTHR43434:SF1">
    <property type="entry name" value="PHOSPHOGLYCOLATE PHOSPHATASE"/>
    <property type="match status" value="1"/>
</dbReference>
<dbReference type="EMBL" id="CP146069">
    <property type="protein sequence ID" value="WWR47778.1"/>
    <property type="molecule type" value="Genomic_DNA"/>
</dbReference>
<dbReference type="Pfam" id="PF13419">
    <property type="entry name" value="HAD_2"/>
    <property type="match status" value="1"/>
</dbReference>
<evidence type="ECO:0000256" key="4">
    <source>
        <dbReference type="ARBA" id="ARBA00013078"/>
    </source>
</evidence>
<keyword evidence="5" id="KW-0378">Hydrolase</keyword>
<evidence type="ECO:0000313" key="5">
    <source>
        <dbReference type="EMBL" id="WWR47778.1"/>
    </source>
</evidence>
<evidence type="ECO:0000256" key="2">
    <source>
        <dbReference type="ARBA" id="ARBA00004818"/>
    </source>
</evidence>
<dbReference type="SFLD" id="SFLDG01129">
    <property type="entry name" value="C1.5:_HAD__Beta-PGM__Phosphata"/>
    <property type="match status" value="1"/>
</dbReference>
<dbReference type="CDD" id="cd01427">
    <property type="entry name" value="HAD_like"/>
    <property type="match status" value="1"/>
</dbReference>
<dbReference type="SFLD" id="SFLDS00003">
    <property type="entry name" value="Haloacid_Dehalogenase"/>
    <property type="match status" value="1"/>
</dbReference>
<evidence type="ECO:0000256" key="1">
    <source>
        <dbReference type="ARBA" id="ARBA00000830"/>
    </source>
</evidence>
<protein>
    <recommendedName>
        <fullName evidence="4">phosphoglycolate phosphatase</fullName>
        <ecNumber evidence="4">3.1.3.18</ecNumber>
    </recommendedName>
</protein>
<comment type="pathway">
    <text evidence="2">Organic acid metabolism; glycolate biosynthesis; glycolate from 2-phosphoglycolate: step 1/1.</text>
</comment>
<dbReference type="Proteomes" id="UP001364156">
    <property type="component" value="Chromosome"/>
</dbReference>
<comment type="similarity">
    <text evidence="3">Belongs to the HAD-like hydrolase superfamily. CbbY/CbbZ/Gph/YieH family.</text>
</comment>
<dbReference type="EC" id="3.1.3.18" evidence="4"/>
<dbReference type="Gene3D" id="3.40.50.1000">
    <property type="entry name" value="HAD superfamily/HAD-like"/>
    <property type="match status" value="1"/>
</dbReference>
<keyword evidence="6" id="KW-1185">Reference proteome</keyword>
<dbReference type="InterPro" id="IPR023214">
    <property type="entry name" value="HAD_sf"/>
</dbReference>
<organism evidence="5 6">
    <name type="scientific">Roseovarius phycicola</name>
    <dbReference type="NCBI Taxonomy" id="3080976"/>
    <lineage>
        <taxon>Bacteria</taxon>
        <taxon>Pseudomonadati</taxon>
        <taxon>Pseudomonadota</taxon>
        <taxon>Alphaproteobacteria</taxon>
        <taxon>Rhodobacterales</taxon>
        <taxon>Roseobacteraceae</taxon>
        <taxon>Roseovarius</taxon>
    </lineage>
</organism>
<dbReference type="GO" id="GO:0016787">
    <property type="term" value="F:hydrolase activity"/>
    <property type="evidence" value="ECO:0007669"/>
    <property type="project" value="UniProtKB-KW"/>
</dbReference>